<feature type="chain" id="PRO_5037816129" evidence="2">
    <location>
        <begin position="20"/>
        <end position="336"/>
    </location>
</feature>
<proteinExistence type="predicted"/>
<feature type="signal peptide" evidence="2">
    <location>
        <begin position="1"/>
        <end position="19"/>
    </location>
</feature>
<evidence type="ECO:0000256" key="1">
    <source>
        <dbReference type="SAM" id="MobiDB-lite"/>
    </source>
</evidence>
<organism evidence="3 4">
    <name type="scientific">Spodoptera exigua</name>
    <name type="common">Beet armyworm</name>
    <name type="synonym">Noctua fulgens</name>
    <dbReference type="NCBI Taxonomy" id="7107"/>
    <lineage>
        <taxon>Eukaryota</taxon>
        <taxon>Metazoa</taxon>
        <taxon>Ecdysozoa</taxon>
        <taxon>Arthropoda</taxon>
        <taxon>Hexapoda</taxon>
        <taxon>Insecta</taxon>
        <taxon>Pterygota</taxon>
        <taxon>Neoptera</taxon>
        <taxon>Endopterygota</taxon>
        <taxon>Lepidoptera</taxon>
        <taxon>Glossata</taxon>
        <taxon>Ditrysia</taxon>
        <taxon>Noctuoidea</taxon>
        <taxon>Noctuidae</taxon>
        <taxon>Amphipyrinae</taxon>
        <taxon>Spodoptera</taxon>
    </lineage>
</organism>
<name>A0A922SP33_SPOEX</name>
<accession>A0A922SP33</accession>
<sequence>MYARALCLTLYLIYNIVSCEHKSEIKEKKPWTILEYLKENKLGKDFKIPALLIAPIVIVPKGYETNKTGEELRDEIFKNGEIFKRIIPIRFVFNDTKSNDDNDIEVNFRQALNRGNLKSEASELNLNKSVTEENKTMNVTTGTNTTIETTTPQVTTILEVTQNIMKPTRTEASGTYPTAIYNNQQVETLTITDMKDRPPDYFLLPPLLNEEWKNFTVTTNFNITKENATESTENADNTTTSQSVNETDSTIKGPYSAALYHNGEIDQVSITTNSYTNESPLPPPQDDRWRSFSLNQMFSTSNEFRPLAGLYYDGFLHRPLPTKPGFVPYNQYFRYN</sequence>
<dbReference type="AlphaFoldDB" id="A0A922SP33"/>
<feature type="region of interest" description="Disordered" evidence="1">
    <location>
        <begin position="226"/>
        <end position="250"/>
    </location>
</feature>
<dbReference type="EMBL" id="JACEFF010000062">
    <property type="protein sequence ID" value="KAH9644810.1"/>
    <property type="molecule type" value="Genomic_DNA"/>
</dbReference>
<dbReference type="Proteomes" id="UP000814243">
    <property type="component" value="Unassembled WGS sequence"/>
</dbReference>
<evidence type="ECO:0000313" key="3">
    <source>
        <dbReference type="EMBL" id="KAH9644810.1"/>
    </source>
</evidence>
<reference evidence="3" key="1">
    <citation type="journal article" date="2021" name="G3 (Bethesda)">
        <title>Genome and transcriptome analysis of the beet armyworm Spodoptera exigua reveals targets for pest control. .</title>
        <authorList>
            <person name="Simon S."/>
            <person name="Breeschoten T."/>
            <person name="Jansen H.J."/>
            <person name="Dirks R.P."/>
            <person name="Schranz M.E."/>
            <person name="Ros V.I.D."/>
        </authorList>
    </citation>
    <scope>NUCLEOTIDE SEQUENCE</scope>
    <source>
        <strain evidence="3">TB_SE_WUR_2020</strain>
    </source>
</reference>
<keyword evidence="2" id="KW-0732">Signal</keyword>
<comment type="caution">
    <text evidence="3">The sequence shown here is derived from an EMBL/GenBank/DDBJ whole genome shotgun (WGS) entry which is preliminary data.</text>
</comment>
<evidence type="ECO:0000313" key="4">
    <source>
        <dbReference type="Proteomes" id="UP000814243"/>
    </source>
</evidence>
<evidence type="ECO:0000256" key="2">
    <source>
        <dbReference type="SAM" id="SignalP"/>
    </source>
</evidence>
<gene>
    <name evidence="3" type="ORF">HF086_007898</name>
</gene>
<protein>
    <submittedName>
        <fullName evidence="3">Uncharacterized protein</fullName>
    </submittedName>
</protein>